<evidence type="ECO:0000313" key="2">
    <source>
        <dbReference type="Proteomes" id="UP000238392"/>
    </source>
</evidence>
<evidence type="ECO:0000313" key="1">
    <source>
        <dbReference type="EMBL" id="PRY85782.1"/>
    </source>
</evidence>
<dbReference type="Proteomes" id="UP000238392">
    <property type="component" value="Unassembled WGS sequence"/>
</dbReference>
<accession>A0A2T0WGI3</accession>
<keyword evidence="1" id="KW-0238">DNA-binding</keyword>
<sequence>MPQIETDKVFNCPNELISPKLETSNCGSSVGNIDPDKLIKPETVRELCGGVSDMSIWRWLQDPELGFPVPVHISKNRYWFEVEVRAWINEQRRKSRSASA</sequence>
<reference evidence="1 2" key="1">
    <citation type="submission" date="2018-03" db="EMBL/GenBank/DDBJ databases">
        <title>Genomic Encyclopedia of Archaeal and Bacterial Type Strains, Phase II (KMG-II): from individual species to whole genera.</title>
        <authorList>
            <person name="Goeker M."/>
        </authorList>
    </citation>
    <scope>NUCLEOTIDE SEQUENCE [LARGE SCALE GENOMIC DNA]</scope>
    <source>
        <strain evidence="1 2">DSM 100212</strain>
    </source>
</reference>
<dbReference type="GO" id="GO:0003677">
    <property type="term" value="F:DNA binding"/>
    <property type="evidence" value="ECO:0007669"/>
    <property type="project" value="UniProtKB-KW"/>
</dbReference>
<name>A0A2T0WGI3_9RHOB</name>
<dbReference type="OrthoDB" id="8091188at2"/>
<dbReference type="AlphaFoldDB" id="A0A2T0WGI3"/>
<dbReference type="EMBL" id="PVTQ01000014">
    <property type="protein sequence ID" value="PRY85782.1"/>
    <property type="molecule type" value="Genomic_DNA"/>
</dbReference>
<gene>
    <name evidence="1" type="ORF">CLV74_1144</name>
</gene>
<comment type="caution">
    <text evidence="1">The sequence shown here is derived from an EMBL/GenBank/DDBJ whole genome shotgun (WGS) entry which is preliminary data.</text>
</comment>
<dbReference type="RefSeq" id="WP_106267119.1">
    <property type="nucleotide sequence ID" value="NZ_PVTQ01000014.1"/>
</dbReference>
<protein>
    <submittedName>
        <fullName evidence="1">Putative DNA-binding transcriptional regulator AlpA</fullName>
    </submittedName>
</protein>
<organism evidence="1 2">
    <name type="scientific">Donghicola tyrosinivorans</name>
    <dbReference type="NCBI Taxonomy" id="1652492"/>
    <lineage>
        <taxon>Bacteria</taxon>
        <taxon>Pseudomonadati</taxon>
        <taxon>Pseudomonadota</taxon>
        <taxon>Alphaproteobacteria</taxon>
        <taxon>Rhodobacterales</taxon>
        <taxon>Roseobacteraceae</taxon>
        <taxon>Donghicola</taxon>
    </lineage>
</organism>
<keyword evidence="2" id="KW-1185">Reference proteome</keyword>
<proteinExistence type="predicted"/>